<protein>
    <submittedName>
        <fullName evidence="1">Uncharacterized protein</fullName>
    </submittedName>
</protein>
<comment type="caution">
    <text evidence="1">The sequence shown here is derived from an EMBL/GenBank/DDBJ whole genome shotgun (WGS) entry which is preliminary data.</text>
</comment>
<evidence type="ECO:0000313" key="1">
    <source>
        <dbReference type="EMBL" id="CAE8627502.1"/>
    </source>
</evidence>
<name>A0A813GQD3_POLGL</name>
<sequence>MMSALDGSLTGFWQPACTKRCPAKICAALLCLVHRPAHGVIVKIEVGETELLNKAIVSQLKSCESASNLTVIDVGGGCNLWSSELADAVVDQNFPDCHDGLCWGGPTVLDRIHNRDSSGLPKSTQDAVRKACCSGSANDCFDEYFTEASCCRQRALFKADVTDGADWGPVLEHVQRHGKFSFSISAQTLEDLSKPSVAVEFLEAISHAGVVLVPTKFRELARGIQGPWRGWLHHQWVMTVRKGTLIANKKSAFLEFLDELDSIANKDTSSQSLAVFWRDTLPFQEEIRGLLNAHDGRELTTWKHHMEALGDDETSAVHLLRPKQRVYSNVSLCSLS</sequence>
<gene>
    <name evidence="1" type="ORF">PGLA1383_LOCUS44235</name>
</gene>
<accession>A0A813GQD3</accession>
<reference evidence="1" key="1">
    <citation type="submission" date="2021-02" db="EMBL/GenBank/DDBJ databases">
        <authorList>
            <person name="Dougan E. K."/>
            <person name="Rhodes N."/>
            <person name="Thang M."/>
            <person name="Chan C."/>
        </authorList>
    </citation>
    <scope>NUCLEOTIDE SEQUENCE</scope>
</reference>
<keyword evidence="2" id="KW-1185">Reference proteome</keyword>
<proteinExistence type="predicted"/>
<dbReference type="Proteomes" id="UP000654075">
    <property type="component" value="Unassembled WGS sequence"/>
</dbReference>
<dbReference type="EMBL" id="CAJNNV010029194">
    <property type="protein sequence ID" value="CAE8627502.1"/>
    <property type="molecule type" value="Genomic_DNA"/>
</dbReference>
<organism evidence="1 2">
    <name type="scientific">Polarella glacialis</name>
    <name type="common">Dinoflagellate</name>
    <dbReference type="NCBI Taxonomy" id="89957"/>
    <lineage>
        <taxon>Eukaryota</taxon>
        <taxon>Sar</taxon>
        <taxon>Alveolata</taxon>
        <taxon>Dinophyceae</taxon>
        <taxon>Suessiales</taxon>
        <taxon>Suessiaceae</taxon>
        <taxon>Polarella</taxon>
    </lineage>
</organism>
<dbReference type="AlphaFoldDB" id="A0A813GQD3"/>
<evidence type="ECO:0000313" key="2">
    <source>
        <dbReference type="Proteomes" id="UP000654075"/>
    </source>
</evidence>